<name>A0A138AUT8_9ACTN</name>
<dbReference type="EMBL" id="LSRF01000007">
    <property type="protein sequence ID" value="KXP14159.1"/>
    <property type="molecule type" value="Genomic_DNA"/>
</dbReference>
<dbReference type="Proteomes" id="UP000070258">
    <property type="component" value="Unassembled WGS sequence"/>
</dbReference>
<dbReference type="AlphaFoldDB" id="A0A138AUT8"/>
<reference evidence="2" key="1">
    <citation type="submission" date="2016-02" db="EMBL/GenBank/DDBJ databases">
        <authorList>
            <person name="Wen L."/>
            <person name="He K."/>
            <person name="Yang H."/>
        </authorList>
    </citation>
    <scope>NUCLEOTIDE SEQUENCE [LARGE SCALE GENOMIC DNA]</scope>
    <source>
        <strain evidence="2">JCM 15929</strain>
    </source>
</reference>
<comment type="caution">
    <text evidence="1">The sequence shown here is derived from an EMBL/GenBank/DDBJ whole genome shotgun (WGS) entry which is preliminary data.</text>
</comment>
<evidence type="ECO:0000313" key="2">
    <source>
        <dbReference type="Proteomes" id="UP000070258"/>
    </source>
</evidence>
<accession>A0A138AUT8</accession>
<protein>
    <submittedName>
        <fullName evidence="1">Uncharacterized protein</fullName>
    </submittedName>
</protein>
<organism evidence="1 2">
    <name type="scientific">Tsukamurella pseudospumae</name>
    <dbReference type="NCBI Taxonomy" id="239498"/>
    <lineage>
        <taxon>Bacteria</taxon>
        <taxon>Bacillati</taxon>
        <taxon>Actinomycetota</taxon>
        <taxon>Actinomycetes</taxon>
        <taxon>Mycobacteriales</taxon>
        <taxon>Tsukamurellaceae</taxon>
        <taxon>Tsukamurella</taxon>
    </lineage>
</organism>
<proteinExistence type="predicted"/>
<evidence type="ECO:0000313" key="1">
    <source>
        <dbReference type="EMBL" id="KXP14159.1"/>
    </source>
</evidence>
<dbReference type="OrthoDB" id="4775231at2"/>
<sequence>MATSDEAAQFVSGNDRLAQILSDPERRTRVDAITSEMALIDRQYRAAVQLLDGALAATSSIAGPAVTAEVLDELHRHLTAAGAQGIGITLTFAGHEMTVPLERRSANTER</sequence>
<dbReference type="RefSeq" id="WP_068565098.1">
    <property type="nucleotide sequence ID" value="NZ_LSRF01000007.1"/>
</dbReference>
<gene>
    <name evidence="1" type="ORF">AXK60_22025</name>
</gene>